<evidence type="ECO:0000256" key="1">
    <source>
        <dbReference type="ARBA" id="ARBA00022801"/>
    </source>
</evidence>
<evidence type="ECO:0000313" key="5">
    <source>
        <dbReference type="EMBL" id="TCJ13595.1"/>
    </source>
</evidence>
<dbReference type="GO" id="GO:0000272">
    <property type="term" value="P:polysaccharide catabolic process"/>
    <property type="evidence" value="ECO:0007669"/>
    <property type="project" value="InterPro"/>
</dbReference>
<dbReference type="Gene3D" id="3.20.20.80">
    <property type="entry name" value="Glycosidases"/>
    <property type="match status" value="1"/>
</dbReference>
<dbReference type="GO" id="GO:0004553">
    <property type="term" value="F:hydrolase activity, hydrolyzing O-glycosyl compounds"/>
    <property type="evidence" value="ECO:0007669"/>
    <property type="project" value="InterPro"/>
</dbReference>
<dbReference type="InterPro" id="IPR001547">
    <property type="entry name" value="Glyco_hydro_5"/>
</dbReference>
<dbReference type="Proteomes" id="UP000295334">
    <property type="component" value="Unassembled WGS sequence"/>
</dbReference>
<evidence type="ECO:0000256" key="3">
    <source>
        <dbReference type="RuleBase" id="RU361153"/>
    </source>
</evidence>
<dbReference type="Pfam" id="PF00150">
    <property type="entry name" value="Cellulase"/>
    <property type="match status" value="1"/>
</dbReference>
<dbReference type="RefSeq" id="WP_131449796.1">
    <property type="nucleotide sequence ID" value="NZ_SJZI01000044.1"/>
</dbReference>
<sequence>MGIEFKCVLKQKWVLLLMLLAVGLLVQAQPVRVHGALSVKGTQLVDGGMHPVVLRGMSFGWDMWHPRFYNEGAVGWLARDWSCSVVRAAMGIEPERGYRDNPEASKARVEAVIRGAIDAGIYVIVDWHSHNRNEAEAVAFFSEMAKKWGAYPNVIWELFNEPDHESWAEVKQYAQAVIAAIRAQDPDNVILVGSPHWDQDLHLAAADPIRSVRNLMYTMHFYAAVHKGWLRERCEEALRKGLAIFISECAGTEATGDGSFDLDEWNRYIEWAEARRISWVIWSVSDKVEFCSVLLKTAPSDGNWQEKDLSESGRLARAYLRRYNGKSAGDLLVAGELRPAGAAALRRLGGLELTAPAACFAIAFTGPECRVVTEVPAGQPNGYLQLAVDGRKVVRVPLRAGSDTVLIRGGAGGPHRAWVGTDPETGSLFIREVRGKALKPLITAQRAGLQKSPSGYK</sequence>
<organism evidence="5 6">
    <name type="scientific">Flaviaesturariibacter flavus</name>
    <dbReference type="NCBI Taxonomy" id="2502780"/>
    <lineage>
        <taxon>Bacteria</taxon>
        <taxon>Pseudomonadati</taxon>
        <taxon>Bacteroidota</taxon>
        <taxon>Chitinophagia</taxon>
        <taxon>Chitinophagales</taxon>
        <taxon>Chitinophagaceae</taxon>
        <taxon>Flaviaestuariibacter</taxon>
    </lineage>
</organism>
<dbReference type="PANTHER" id="PTHR34142">
    <property type="entry name" value="ENDO-BETA-1,4-GLUCANASE A"/>
    <property type="match status" value="1"/>
</dbReference>
<name>A0A4R1B9K7_9BACT</name>
<accession>A0A4R1B9K7</accession>
<proteinExistence type="inferred from homology"/>
<dbReference type="SUPFAM" id="SSF51445">
    <property type="entry name" value="(Trans)glycosidases"/>
    <property type="match status" value="1"/>
</dbReference>
<evidence type="ECO:0000259" key="4">
    <source>
        <dbReference type="Pfam" id="PF00150"/>
    </source>
</evidence>
<dbReference type="PANTHER" id="PTHR34142:SF1">
    <property type="entry name" value="GLYCOSIDE HYDROLASE FAMILY 5 DOMAIN-CONTAINING PROTEIN"/>
    <property type="match status" value="1"/>
</dbReference>
<dbReference type="InterPro" id="IPR017853">
    <property type="entry name" value="GH"/>
</dbReference>
<evidence type="ECO:0000313" key="6">
    <source>
        <dbReference type="Proteomes" id="UP000295334"/>
    </source>
</evidence>
<protein>
    <submittedName>
        <fullName evidence="5">Glycoside hydrolase family 5 protein</fullName>
    </submittedName>
</protein>
<reference evidence="5 6" key="1">
    <citation type="submission" date="2019-03" db="EMBL/GenBank/DDBJ databases">
        <authorList>
            <person name="Kim M.K.M."/>
        </authorList>
    </citation>
    <scope>NUCLEOTIDE SEQUENCE [LARGE SCALE GENOMIC DNA]</scope>
    <source>
        <strain evidence="5 6">17J68-12</strain>
    </source>
</reference>
<gene>
    <name evidence="5" type="ORF">EPD60_12415</name>
</gene>
<keyword evidence="2 3" id="KW-0326">Glycosidase</keyword>
<feature type="domain" description="Glycoside hydrolase family 5" evidence="4">
    <location>
        <begin position="48"/>
        <end position="287"/>
    </location>
</feature>
<dbReference type="AlphaFoldDB" id="A0A4R1B9K7"/>
<evidence type="ECO:0000256" key="2">
    <source>
        <dbReference type="ARBA" id="ARBA00023295"/>
    </source>
</evidence>
<dbReference type="OrthoDB" id="154460at2"/>
<keyword evidence="6" id="KW-1185">Reference proteome</keyword>
<comment type="caution">
    <text evidence="5">The sequence shown here is derived from an EMBL/GenBank/DDBJ whole genome shotgun (WGS) entry which is preliminary data.</text>
</comment>
<keyword evidence="1 3" id="KW-0378">Hydrolase</keyword>
<dbReference type="EMBL" id="SJZI01000044">
    <property type="protein sequence ID" value="TCJ13595.1"/>
    <property type="molecule type" value="Genomic_DNA"/>
</dbReference>
<dbReference type="PROSITE" id="PS00659">
    <property type="entry name" value="GLYCOSYL_HYDROL_F5"/>
    <property type="match status" value="1"/>
</dbReference>
<dbReference type="InterPro" id="IPR018087">
    <property type="entry name" value="Glyco_hydro_5_CS"/>
</dbReference>
<comment type="similarity">
    <text evidence="3">Belongs to the glycosyl hydrolase 5 (cellulase A) family.</text>
</comment>